<comment type="caution">
    <text evidence="13">The sequence shown here is derived from an EMBL/GenBank/DDBJ whole genome shotgun (WGS) entry which is preliminary data.</text>
</comment>
<feature type="region of interest" description="Disordered" evidence="11">
    <location>
        <begin position="813"/>
        <end position="852"/>
    </location>
</feature>
<feature type="compositionally biased region" description="Basic residues" evidence="11">
    <location>
        <begin position="1137"/>
        <end position="1150"/>
    </location>
</feature>
<feature type="compositionally biased region" description="Basic residues" evidence="11">
    <location>
        <begin position="1203"/>
        <end position="1216"/>
    </location>
</feature>
<dbReference type="GO" id="GO:0098797">
    <property type="term" value="C:plasma membrane protein complex"/>
    <property type="evidence" value="ECO:0007669"/>
    <property type="project" value="TreeGrafter"/>
</dbReference>
<keyword evidence="9" id="KW-0966">Cell projection</keyword>
<dbReference type="GO" id="GO:0060170">
    <property type="term" value="C:ciliary membrane"/>
    <property type="evidence" value="ECO:0007669"/>
    <property type="project" value="TreeGrafter"/>
</dbReference>
<evidence type="ECO:0000256" key="2">
    <source>
        <dbReference type="ARBA" id="ARBA00004162"/>
    </source>
</evidence>
<protein>
    <submittedName>
        <fullName evidence="13">Uncharacterized protein</fullName>
    </submittedName>
</protein>
<feature type="coiled-coil region" evidence="10">
    <location>
        <begin position="385"/>
        <end position="412"/>
    </location>
</feature>
<gene>
    <name evidence="13" type="ORF">FSP39_021134</name>
</gene>
<evidence type="ECO:0000256" key="11">
    <source>
        <dbReference type="SAM" id="MobiDB-lite"/>
    </source>
</evidence>
<evidence type="ECO:0000256" key="8">
    <source>
        <dbReference type="ARBA" id="ARBA00023212"/>
    </source>
</evidence>
<dbReference type="AlphaFoldDB" id="A0AA88YAA4"/>
<evidence type="ECO:0000256" key="1">
    <source>
        <dbReference type="ARBA" id="ARBA00004120"/>
    </source>
</evidence>
<accession>A0AA88YAA4</accession>
<feature type="coiled-coil region" evidence="10">
    <location>
        <begin position="566"/>
        <end position="756"/>
    </location>
</feature>
<evidence type="ECO:0000313" key="13">
    <source>
        <dbReference type="EMBL" id="KAK3095945.1"/>
    </source>
</evidence>
<dbReference type="GO" id="GO:0007224">
    <property type="term" value="P:smoothened signaling pathway"/>
    <property type="evidence" value="ECO:0007669"/>
    <property type="project" value="InterPro"/>
</dbReference>
<keyword evidence="10" id="KW-0175">Coiled coil</keyword>
<keyword evidence="5 12" id="KW-0812">Transmembrane</keyword>
<feature type="region of interest" description="Disordered" evidence="11">
    <location>
        <begin position="1099"/>
        <end position="1227"/>
    </location>
</feature>
<evidence type="ECO:0000256" key="4">
    <source>
        <dbReference type="ARBA" id="ARBA00022490"/>
    </source>
</evidence>
<keyword evidence="14" id="KW-1185">Reference proteome</keyword>
<keyword evidence="4" id="KW-0963">Cytoplasm</keyword>
<feature type="compositionally biased region" description="Basic and acidic residues" evidence="11">
    <location>
        <begin position="1167"/>
        <end position="1192"/>
    </location>
</feature>
<evidence type="ECO:0000313" key="14">
    <source>
        <dbReference type="Proteomes" id="UP001186944"/>
    </source>
</evidence>
<evidence type="ECO:0000256" key="7">
    <source>
        <dbReference type="ARBA" id="ARBA00023136"/>
    </source>
</evidence>
<organism evidence="13 14">
    <name type="scientific">Pinctada imbricata</name>
    <name type="common">Atlantic pearl-oyster</name>
    <name type="synonym">Pinctada martensii</name>
    <dbReference type="NCBI Taxonomy" id="66713"/>
    <lineage>
        <taxon>Eukaryota</taxon>
        <taxon>Metazoa</taxon>
        <taxon>Spiralia</taxon>
        <taxon>Lophotrochozoa</taxon>
        <taxon>Mollusca</taxon>
        <taxon>Bivalvia</taxon>
        <taxon>Autobranchia</taxon>
        <taxon>Pteriomorphia</taxon>
        <taxon>Pterioida</taxon>
        <taxon>Pterioidea</taxon>
        <taxon>Pteriidae</taxon>
        <taxon>Pinctada</taxon>
    </lineage>
</organism>
<evidence type="ECO:0000256" key="9">
    <source>
        <dbReference type="ARBA" id="ARBA00023273"/>
    </source>
</evidence>
<evidence type="ECO:0000256" key="5">
    <source>
        <dbReference type="ARBA" id="ARBA00022692"/>
    </source>
</evidence>
<dbReference type="Proteomes" id="UP001186944">
    <property type="component" value="Unassembled WGS sequence"/>
</dbReference>
<evidence type="ECO:0000256" key="10">
    <source>
        <dbReference type="SAM" id="Coils"/>
    </source>
</evidence>
<dbReference type="PANTHER" id="PTHR16795:SF14">
    <property type="entry name" value="LIMBIN"/>
    <property type="match status" value="1"/>
</dbReference>
<keyword evidence="7 12" id="KW-0472">Membrane</keyword>
<feature type="transmembrane region" description="Helical" evidence="12">
    <location>
        <begin position="210"/>
        <end position="232"/>
    </location>
</feature>
<dbReference type="PANTHER" id="PTHR16795">
    <property type="entry name" value="LIMBIN/ELLIS-VAN CREVELD PROTEIN"/>
    <property type="match status" value="1"/>
</dbReference>
<sequence length="1227" mass="142616">MHMSSIRHHHKQVDVYVNNGAIRYVGGVASNLKGSSAINKMGSVSTMTGHAQWSTGNTLATAPNLEISKVIYVDDPSRSPDGVRVYLSVNNTGGGTSYDTTVSVDLTALGLRIDYNTIPSTFPMSSLNVILGEVQFDWNIGTLAVGSIQELEFTAFPTGSDGRNLASGNSIWATEVYYNATSVNLGPTYVSVCIRRVENKKENIFYQHGFTALTFFIMFFATIAVVVLIAFLCLRIRRKRSMTVKVDQSILVSNKQNHIMMDANLANKKTGHTIIDYSSFNEDDTIVGILAIKDNLRRFREIDSLDIVCTINIDTELEQQRNEACINGTNQLINGLVHNRDVHPGMAQVADNVLKKKRTLLNNNLDEEYKRQMKKLYKKLSAKNKAKMSRTLQRQRDEKKRLASEIADLGDKERQQLQDMLEKQHQTEIDEETYKLKLEQDEETENLRKEFAIRKRMGMKEIQQEMLDEVVREGQLSHEKADWLIKEHRETQKKIDNMYDEEIARQRLVLEEKLERRKALAKAEEQQQDDHSDLLNTMASQQIELVQKGKAKKHGALSPEAAAEMIDQAKQNMIALKTKMDSDREKQEAALRKKLGDLKKKQLNNLKNEQKADLQQFEREMETQTDGPIDPVTYADNKLKLQSQHRQELNKMENEIDEEHADKLKELNENLVEYAKEQLERGEVDLANKMKTQCDIPPERYEELMENHKREVERLQQQQRKAQEKQQLELQEKLSKRRKEWEARKEQEKFEQLQLREREEKVISKLVNNQMSMSEEERDRIMKEHEKQMVKIENSLTLNKLRQKKMLEEKLSQKRAEQMEKLQQKHTTEAERKKREMEHNAEESDEESQKEKLEMMKRQFSQKMAIIQGQKLDIDDELETVKVEMMKSRALALKDQEERLGAMVAALQVSKARELSKIEEQQKAINSLKSNLMDDLTERGILSNPECQAVLQRHKQAQDDLNKRVEQQRSKQEKLLKKRLQEKLAKKEEVMLAQQENEIRELLSKQKNKTALKIKKVLLVHKHMVAMEAFRNQLDREITQTLEDIRRKFEMDKLRETQKQATGLIRVGGFSQDELVGVLHMLFPYKRDAEIKEMLNNIYDPKQAPQQTDEKASPKLQRRGSLVDRVRDSQLSLTSRSVKKGSLRDSKRKLPPPPSYKEEYDEEEDRDYSYLDARPEPIGEYVEAQRVDDHQPPGRLPPLETPKKKRRKKKKVLKKLSHQDEGEEDGF</sequence>
<evidence type="ECO:0000256" key="6">
    <source>
        <dbReference type="ARBA" id="ARBA00022989"/>
    </source>
</evidence>
<keyword evidence="8" id="KW-0206">Cytoskeleton</keyword>
<dbReference type="Pfam" id="PF12297">
    <property type="entry name" value="EVC2_like"/>
    <property type="match status" value="1"/>
</dbReference>
<reference evidence="13" key="1">
    <citation type="submission" date="2019-08" db="EMBL/GenBank/DDBJ databases">
        <title>The improved chromosome-level genome for the pearl oyster Pinctada fucata martensii using PacBio sequencing and Hi-C.</title>
        <authorList>
            <person name="Zheng Z."/>
        </authorList>
    </citation>
    <scope>NUCLEOTIDE SEQUENCE</scope>
    <source>
        <strain evidence="13">ZZ-2019</strain>
        <tissue evidence="13">Adductor muscle</tissue>
    </source>
</reference>
<name>A0AA88YAA4_PINIB</name>
<dbReference type="EMBL" id="VSWD01000008">
    <property type="protein sequence ID" value="KAK3095945.1"/>
    <property type="molecule type" value="Genomic_DNA"/>
</dbReference>
<evidence type="ECO:0000256" key="3">
    <source>
        <dbReference type="ARBA" id="ARBA00022475"/>
    </source>
</evidence>
<evidence type="ECO:0000256" key="12">
    <source>
        <dbReference type="SAM" id="Phobius"/>
    </source>
</evidence>
<comment type="subcellular location">
    <subcellularLocation>
        <location evidence="2">Cell membrane</location>
        <topology evidence="2">Single-pass membrane protein</topology>
    </subcellularLocation>
    <subcellularLocation>
        <location evidence="1">Cytoplasm</location>
        <location evidence="1">Cytoskeleton</location>
        <location evidence="1">Cilium basal body</location>
    </subcellularLocation>
</comment>
<keyword evidence="6 12" id="KW-1133">Transmembrane helix</keyword>
<keyword evidence="3" id="KW-1003">Cell membrane</keyword>
<proteinExistence type="predicted"/>
<dbReference type="InterPro" id="IPR022076">
    <property type="entry name" value="Limbin"/>
</dbReference>
<dbReference type="InterPro" id="IPR026501">
    <property type="entry name" value="Limbin/EVC"/>
</dbReference>
<feature type="coiled-coil region" evidence="10">
    <location>
        <begin position="911"/>
        <end position="1012"/>
    </location>
</feature>